<dbReference type="GO" id="GO:0004806">
    <property type="term" value="F:triacylglycerol lipase activity"/>
    <property type="evidence" value="ECO:0007669"/>
    <property type="project" value="InterPro"/>
</dbReference>
<feature type="transmembrane region" description="Helical" evidence="1">
    <location>
        <begin position="88"/>
        <end position="109"/>
    </location>
</feature>
<feature type="transmembrane region" description="Helical" evidence="1">
    <location>
        <begin position="177"/>
        <end position="196"/>
    </location>
</feature>
<dbReference type="Pfam" id="PF03583">
    <property type="entry name" value="LIP"/>
    <property type="match status" value="1"/>
</dbReference>
<reference evidence="2 3" key="1">
    <citation type="submission" date="2019-06" db="EMBL/GenBank/DDBJ databases">
        <title>Sequencing the genomes of 1000 actinobacteria strains.</title>
        <authorList>
            <person name="Klenk H.-P."/>
        </authorList>
    </citation>
    <scope>NUCLEOTIDE SEQUENCE [LARGE SCALE GENOMIC DNA]</scope>
    <source>
        <strain evidence="2 3">DSM 20169</strain>
    </source>
</reference>
<evidence type="ECO:0000256" key="1">
    <source>
        <dbReference type="SAM" id="Phobius"/>
    </source>
</evidence>
<feature type="transmembrane region" description="Helical" evidence="1">
    <location>
        <begin position="63"/>
        <end position="82"/>
    </location>
</feature>
<name>A0A543BLE7_9MICO</name>
<keyword evidence="3" id="KW-1185">Reference proteome</keyword>
<feature type="transmembrane region" description="Helical" evidence="1">
    <location>
        <begin position="143"/>
        <end position="165"/>
    </location>
</feature>
<organism evidence="2 3">
    <name type="scientific">Microbacterium saperdae</name>
    <dbReference type="NCBI Taxonomy" id="69368"/>
    <lineage>
        <taxon>Bacteria</taxon>
        <taxon>Bacillati</taxon>
        <taxon>Actinomycetota</taxon>
        <taxon>Actinomycetes</taxon>
        <taxon>Micrococcales</taxon>
        <taxon>Microbacteriaceae</taxon>
        <taxon>Microbacterium</taxon>
    </lineage>
</organism>
<gene>
    <name evidence="2" type="ORF">FB560_1276</name>
</gene>
<protein>
    <submittedName>
        <fullName evidence="2">Uncharacterized membrane protein HdeD (DUF308 family)</fullName>
    </submittedName>
</protein>
<sequence length="576" mass="60360">MRDFTHTIGGRVVIAGIGVLLIVIGGLLVVRPLTAVAGLVGAIAVCSIVGAGLMVAGERAIGWRWAAATALVSGAALCVVFFPAVVRWLPAFVAVLLVVGGTWLVFASVKRGTTVTRTTGVAYAIASMLLAVLVWVWPDVATIACGAGFALAIFGSGIILLLRAIRSRNGRARPQRPVLRMIGALVVLVFVMGAAWSSVQLRGDLPTVDDFYSWDTEIPAVPGQVLRTAPYDGALPVGVHAIRILYATTYSDGSPALASAVVAYSDTPAREPRQILAWQHGTTGVARACAPSVGDQALTEYAIPGISRAIDRDWVVVATDYPGQGTTGRYPYLIGEGEGRATLDGIRAAGQIDGAYASSSAWVWGHSQGGHATLWAAQIAVDYAPEIDILGVAALSAASDPLALAERITGARSSALGEVVTSLVLVPYADEYADVDLGASVHPAGQGIVETFARRCVTDATTLISVLVGTALRLDSPLYRIDVGSGPTHDRLAENIADGVVPAPLFLGQGTDDEVIPIDTQRTLDARLCEARRAVETHEYPGRTHMGVIAEDSPLIDDLYSWVDLVTQGYLPSTCP</sequence>
<evidence type="ECO:0000313" key="3">
    <source>
        <dbReference type="Proteomes" id="UP000317209"/>
    </source>
</evidence>
<keyword evidence="1" id="KW-1133">Transmembrane helix</keyword>
<keyword evidence="1" id="KW-0472">Membrane</keyword>
<proteinExistence type="predicted"/>
<feature type="transmembrane region" description="Helical" evidence="1">
    <location>
        <begin position="12"/>
        <end position="30"/>
    </location>
</feature>
<keyword evidence="1" id="KW-0812">Transmembrane</keyword>
<evidence type="ECO:0000313" key="2">
    <source>
        <dbReference type="EMBL" id="TQL85646.1"/>
    </source>
</evidence>
<dbReference type="GO" id="GO:0016042">
    <property type="term" value="P:lipid catabolic process"/>
    <property type="evidence" value="ECO:0007669"/>
    <property type="project" value="InterPro"/>
</dbReference>
<dbReference type="Gene3D" id="1.10.260.130">
    <property type="match status" value="1"/>
</dbReference>
<feature type="transmembrane region" description="Helical" evidence="1">
    <location>
        <begin position="36"/>
        <end position="56"/>
    </location>
</feature>
<dbReference type="Gene3D" id="3.40.50.1820">
    <property type="entry name" value="alpha/beta hydrolase"/>
    <property type="match status" value="1"/>
</dbReference>
<dbReference type="InterPro" id="IPR005152">
    <property type="entry name" value="Lipase_secreted"/>
</dbReference>
<dbReference type="SUPFAM" id="SSF53474">
    <property type="entry name" value="alpha/beta-Hydrolases"/>
    <property type="match status" value="1"/>
</dbReference>
<feature type="transmembrane region" description="Helical" evidence="1">
    <location>
        <begin position="121"/>
        <end position="137"/>
    </location>
</feature>
<dbReference type="AlphaFoldDB" id="A0A543BLE7"/>
<accession>A0A543BLE7</accession>
<dbReference type="Proteomes" id="UP000317209">
    <property type="component" value="Unassembled WGS sequence"/>
</dbReference>
<dbReference type="InterPro" id="IPR029058">
    <property type="entry name" value="AB_hydrolase_fold"/>
</dbReference>
<dbReference type="PANTHER" id="PTHR34853:SF1">
    <property type="entry name" value="LIPASE 5"/>
    <property type="match status" value="1"/>
</dbReference>
<comment type="caution">
    <text evidence="2">The sequence shown here is derived from an EMBL/GenBank/DDBJ whole genome shotgun (WGS) entry which is preliminary data.</text>
</comment>
<dbReference type="EMBL" id="VFOX01000001">
    <property type="protein sequence ID" value="TQL85646.1"/>
    <property type="molecule type" value="Genomic_DNA"/>
</dbReference>
<dbReference type="PANTHER" id="PTHR34853">
    <property type="match status" value="1"/>
</dbReference>